<dbReference type="CDD" id="cd00014">
    <property type="entry name" value="CH_SF"/>
    <property type="match status" value="1"/>
</dbReference>
<dbReference type="InterPro" id="IPR001715">
    <property type="entry name" value="CH_dom"/>
</dbReference>
<feature type="compositionally biased region" description="Polar residues" evidence="1">
    <location>
        <begin position="1"/>
        <end position="34"/>
    </location>
</feature>
<organism evidence="3 4">
    <name type="scientific">Acrasis kona</name>
    <dbReference type="NCBI Taxonomy" id="1008807"/>
    <lineage>
        <taxon>Eukaryota</taxon>
        <taxon>Discoba</taxon>
        <taxon>Heterolobosea</taxon>
        <taxon>Tetramitia</taxon>
        <taxon>Eutetramitia</taxon>
        <taxon>Acrasidae</taxon>
        <taxon>Acrasis</taxon>
    </lineage>
</organism>
<dbReference type="EMBL" id="JAOPGA020000948">
    <property type="protein sequence ID" value="KAL0483310.1"/>
    <property type="molecule type" value="Genomic_DNA"/>
</dbReference>
<reference evidence="3 4" key="1">
    <citation type="submission" date="2024-03" db="EMBL/GenBank/DDBJ databases">
        <title>The Acrasis kona genome and developmental transcriptomes reveal deep origins of eukaryotic multicellular pathways.</title>
        <authorList>
            <person name="Sheikh S."/>
            <person name="Fu C.-J."/>
            <person name="Brown M.W."/>
            <person name="Baldauf S.L."/>
        </authorList>
    </citation>
    <scope>NUCLEOTIDE SEQUENCE [LARGE SCALE GENOMIC DNA]</scope>
    <source>
        <strain evidence="3 4">ATCC MYA-3509</strain>
    </source>
</reference>
<protein>
    <submittedName>
        <fullName evidence="3">ArhGEF</fullName>
    </submittedName>
</protein>
<dbReference type="Pfam" id="PF00307">
    <property type="entry name" value="CH"/>
    <property type="match status" value="1"/>
</dbReference>
<dbReference type="InterPro" id="IPR032675">
    <property type="entry name" value="LRR_dom_sf"/>
</dbReference>
<evidence type="ECO:0000313" key="3">
    <source>
        <dbReference type="EMBL" id="KAL0483310.1"/>
    </source>
</evidence>
<evidence type="ECO:0000313" key="4">
    <source>
        <dbReference type="Proteomes" id="UP001431209"/>
    </source>
</evidence>
<feature type="region of interest" description="Disordered" evidence="1">
    <location>
        <begin position="1"/>
        <end position="35"/>
    </location>
</feature>
<evidence type="ECO:0000256" key="1">
    <source>
        <dbReference type="SAM" id="MobiDB-lite"/>
    </source>
</evidence>
<accession>A0AAW2Z1T4</accession>
<evidence type="ECO:0000259" key="2">
    <source>
        <dbReference type="PROSITE" id="PS50021"/>
    </source>
</evidence>
<dbReference type="PROSITE" id="PS50021">
    <property type="entry name" value="CH"/>
    <property type="match status" value="1"/>
</dbReference>
<feature type="domain" description="Calponin-homology (CH)" evidence="2">
    <location>
        <begin position="50"/>
        <end position="162"/>
    </location>
</feature>
<proteinExistence type="predicted"/>
<dbReference type="Proteomes" id="UP001431209">
    <property type="component" value="Unassembled WGS sequence"/>
</dbReference>
<dbReference type="Gene3D" id="3.80.10.10">
    <property type="entry name" value="Ribonuclease Inhibitor"/>
    <property type="match status" value="1"/>
</dbReference>
<gene>
    <name evidence="3" type="ORF">AKO1_000689</name>
</gene>
<comment type="caution">
    <text evidence="3">The sequence shown here is derived from an EMBL/GenBank/DDBJ whole genome shotgun (WGS) entry which is preliminary data.</text>
</comment>
<dbReference type="Gene3D" id="1.10.418.10">
    <property type="entry name" value="Calponin-like domain"/>
    <property type="match status" value="1"/>
</dbReference>
<dbReference type="SUPFAM" id="SSF52047">
    <property type="entry name" value="RNI-like"/>
    <property type="match status" value="1"/>
</dbReference>
<keyword evidence="4" id="KW-1185">Reference proteome</keyword>
<dbReference type="InterPro" id="IPR036872">
    <property type="entry name" value="CH_dom_sf"/>
</dbReference>
<dbReference type="SUPFAM" id="SSF47576">
    <property type="entry name" value="Calponin-homology domain, CH-domain"/>
    <property type="match status" value="1"/>
</dbReference>
<name>A0AAW2Z1T4_9EUKA</name>
<sequence length="351" mass="39994">MSTSPTTNVSPISLDQSMDNQSYNNGGNDGSLTSREYDDMRQDAIQVQQIHEENLILTWLRDFELIDAECENQSLWMVLRGGVVLCKLMHVMFPGSIRMDRVKYKVDNDIISELNLNLFFDACKVVGLTGLDTMRFTHQDLVKNNKNVLACLLVLFERSKKPWNGPVACSPATVPTPRLKKLGSFPSPSYFEDRKSDTFVGSNNPLELVDKLIEDLKNVESSVSEKLSVRSLGISDMKDITDEQKEELTYLLSVNQKIKWLDMSNLHLSDLFVRDLAINMVSKKTGIERLDLSQNMDIGESARASLLKLLEESETLVELCLSSKKNEEWVDRFRMAERKRKQTISFVLKIL</sequence>
<dbReference type="AlphaFoldDB" id="A0AAW2Z1T4"/>